<proteinExistence type="predicted"/>
<dbReference type="AlphaFoldDB" id="A0ABC8CKV4"/>
<dbReference type="SUPFAM" id="SSF46689">
    <property type="entry name" value="Homeodomain-like"/>
    <property type="match status" value="1"/>
</dbReference>
<sequence length="82" mass="9130">MPVAKLMLGLLGSVTESERSISRERQAEGIAPEKERGVYKRRAKVLTAEQVEQAKKWIGEGIPKTKLAKQLGVGRTTLYSYL</sequence>
<protein>
    <submittedName>
        <fullName evidence="2">Transposase</fullName>
    </submittedName>
</protein>
<evidence type="ECO:0000313" key="2">
    <source>
        <dbReference type="EMBL" id="ATZ08459.1"/>
    </source>
</evidence>
<dbReference type="CDD" id="cd00569">
    <property type="entry name" value="HTH_Hin_like"/>
    <property type="match status" value="1"/>
</dbReference>
<evidence type="ECO:0000259" key="1">
    <source>
        <dbReference type="PROSITE" id="PS51736"/>
    </source>
</evidence>
<dbReference type="InterPro" id="IPR006120">
    <property type="entry name" value="Resolvase_HTH_dom"/>
</dbReference>
<dbReference type="InterPro" id="IPR009057">
    <property type="entry name" value="Homeodomain-like_sf"/>
</dbReference>
<evidence type="ECO:0000313" key="3">
    <source>
        <dbReference type="Proteomes" id="UP000231994"/>
    </source>
</evidence>
<dbReference type="Proteomes" id="UP000231994">
    <property type="component" value="Chromosome"/>
</dbReference>
<name>A0ABC8CKV4_CORST</name>
<dbReference type="Gene3D" id="1.10.10.60">
    <property type="entry name" value="Homeodomain-like"/>
    <property type="match status" value="1"/>
</dbReference>
<dbReference type="Pfam" id="PF02796">
    <property type="entry name" value="HTH_7"/>
    <property type="match status" value="1"/>
</dbReference>
<accession>A0ABC8CKV4</accession>
<dbReference type="EMBL" id="CP024932">
    <property type="protein sequence ID" value="ATZ08459.1"/>
    <property type="molecule type" value="Genomic_DNA"/>
</dbReference>
<dbReference type="PROSITE" id="PS51736">
    <property type="entry name" value="RECOMBINASES_3"/>
    <property type="match status" value="1"/>
</dbReference>
<feature type="domain" description="Resolvase/invertase-type recombinase catalytic" evidence="1">
    <location>
        <begin position="1"/>
        <end position="37"/>
    </location>
</feature>
<reference evidence="2 3" key="1">
    <citation type="submission" date="2017-11" db="EMBL/GenBank/DDBJ databases">
        <title>Whole genome sequencing of cultured pathogen.</title>
        <authorList>
            <person name="Hoffmann M."/>
            <person name="Sanchez M."/>
            <person name="Timme R."/>
            <person name="Nudel K."/>
            <person name="Bry L."/>
        </authorList>
    </citation>
    <scope>NUCLEOTIDE SEQUENCE [LARGE SCALE GENOMIC DNA]</scope>
    <source>
        <strain evidence="2 3">216</strain>
    </source>
</reference>
<gene>
    <name evidence="2" type="ORF">A9D01_06475</name>
</gene>
<organism evidence="2 3">
    <name type="scientific">Corynebacterium striatum</name>
    <dbReference type="NCBI Taxonomy" id="43770"/>
    <lineage>
        <taxon>Bacteria</taxon>
        <taxon>Bacillati</taxon>
        <taxon>Actinomycetota</taxon>
        <taxon>Actinomycetes</taxon>
        <taxon>Mycobacteriales</taxon>
        <taxon>Corynebacteriaceae</taxon>
        <taxon>Corynebacterium</taxon>
    </lineage>
</organism>
<dbReference type="RefSeq" id="WP_049063161.1">
    <property type="nucleotide sequence ID" value="NZ_JVBA01000089.1"/>
</dbReference>
<dbReference type="InterPro" id="IPR006119">
    <property type="entry name" value="Resolv_N"/>
</dbReference>